<gene>
    <name evidence="9" type="ORF">ABNO52_00795</name>
</gene>
<keyword evidence="3 7" id="KW-0687">Ribonucleoprotein</keyword>
<proteinExistence type="inferred from homology"/>
<evidence type="ECO:0000256" key="1">
    <source>
        <dbReference type="ARBA" id="ARBA00006471"/>
    </source>
</evidence>
<reference evidence="9" key="1">
    <citation type="submission" date="2024-06" db="EMBL/GenBank/DDBJ databases">
        <title>Diversity, functionality, and evolutionary history of bacterial symbionts in false click beetles (Coleoptera, Throscidae).</title>
        <authorList>
            <person name="Wierz J.C."/>
            <person name="Malm H."/>
            <person name="Kaltenpoth M."/>
            <person name="Engl T."/>
        </authorList>
    </citation>
    <scope>NUCLEOTIDE SEQUENCE</scope>
    <source>
        <strain evidence="9">Tser</strain>
    </source>
</reference>
<evidence type="ECO:0000256" key="3">
    <source>
        <dbReference type="ARBA" id="ARBA00023274"/>
    </source>
</evidence>
<organism evidence="9">
    <name type="scientific">Candidatus Shikimatogenerans sp. Tser</name>
    <dbReference type="NCBI Taxonomy" id="3158568"/>
    <lineage>
        <taxon>Bacteria</taxon>
        <taxon>Pseudomonadati</taxon>
        <taxon>Bacteroidota</taxon>
        <taxon>Flavobacteriia</taxon>
        <taxon>Flavobacteriales</taxon>
        <taxon>Candidatus Shikimatogenerans</taxon>
    </lineage>
</organism>
<protein>
    <recommendedName>
        <fullName evidence="4">Small ribosomal subunit protein uS8</fullName>
    </recommendedName>
    <alternativeName>
        <fullName evidence="5">30S ribosomal protein S8</fullName>
    </alternativeName>
</protein>
<keyword evidence="8" id="KW-1133">Transmembrane helix</keyword>
<dbReference type="GO" id="GO:0006412">
    <property type="term" value="P:translation"/>
    <property type="evidence" value="ECO:0007669"/>
    <property type="project" value="InterPro"/>
</dbReference>
<evidence type="ECO:0000256" key="5">
    <source>
        <dbReference type="ARBA" id="ARBA00035525"/>
    </source>
</evidence>
<comment type="similarity">
    <text evidence="1 7">Belongs to the universal ribosomal protein uS8 family.</text>
</comment>
<dbReference type="GO" id="GO:0003735">
    <property type="term" value="F:structural constituent of ribosome"/>
    <property type="evidence" value="ECO:0007669"/>
    <property type="project" value="InterPro"/>
</dbReference>
<evidence type="ECO:0000256" key="2">
    <source>
        <dbReference type="ARBA" id="ARBA00022980"/>
    </source>
</evidence>
<accession>A0AAU7QS48</accession>
<evidence type="ECO:0000256" key="7">
    <source>
        <dbReference type="RuleBase" id="RU003660"/>
    </source>
</evidence>
<dbReference type="GO" id="GO:0005737">
    <property type="term" value="C:cytoplasm"/>
    <property type="evidence" value="ECO:0007669"/>
    <property type="project" value="UniProtKB-ARBA"/>
</dbReference>
<dbReference type="EMBL" id="CP157893">
    <property type="protein sequence ID" value="XBT18141.1"/>
    <property type="molecule type" value="Genomic_DNA"/>
</dbReference>
<evidence type="ECO:0000313" key="9">
    <source>
        <dbReference type="EMBL" id="XBT18141.1"/>
    </source>
</evidence>
<dbReference type="Gene3D" id="3.30.1370.30">
    <property type="match status" value="1"/>
</dbReference>
<dbReference type="AlphaFoldDB" id="A0AAU7QS48"/>
<keyword evidence="2 7" id="KW-0689">Ribosomal protein</keyword>
<dbReference type="InterPro" id="IPR035987">
    <property type="entry name" value="Ribosomal_uS8_sf"/>
</dbReference>
<dbReference type="GO" id="GO:1990904">
    <property type="term" value="C:ribonucleoprotein complex"/>
    <property type="evidence" value="ECO:0007669"/>
    <property type="project" value="UniProtKB-KW"/>
</dbReference>
<dbReference type="InterPro" id="IPR047863">
    <property type="entry name" value="Ribosomal_uS8_CS"/>
</dbReference>
<comment type="subunit">
    <text evidence="6">Part of the 30S ribosomal subunit. Contacts proteins S5 and S12.</text>
</comment>
<dbReference type="Pfam" id="PF00410">
    <property type="entry name" value="Ribosomal_S8"/>
    <property type="match status" value="1"/>
</dbReference>
<keyword evidence="8" id="KW-0812">Transmembrane</keyword>
<dbReference type="SUPFAM" id="SSF56047">
    <property type="entry name" value="Ribosomal protein S8"/>
    <property type="match status" value="1"/>
</dbReference>
<dbReference type="FunFam" id="3.30.1490.10:FF:000001">
    <property type="entry name" value="30S ribosomal protein S8"/>
    <property type="match status" value="1"/>
</dbReference>
<dbReference type="PANTHER" id="PTHR11758">
    <property type="entry name" value="40S RIBOSOMAL PROTEIN S15A"/>
    <property type="match status" value="1"/>
</dbReference>
<dbReference type="GO" id="GO:0005840">
    <property type="term" value="C:ribosome"/>
    <property type="evidence" value="ECO:0007669"/>
    <property type="project" value="UniProtKB-KW"/>
</dbReference>
<evidence type="ECO:0000256" key="4">
    <source>
        <dbReference type="ARBA" id="ARBA00035258"/>
    </source>
</evidence>
<feature type="transmembrane region" description="Helical" evidence="8">
    <location>
        <begin position="47"/>
        <end position="64"/>
    </location>
</feature>
<sequence>MVYQELCLKNWFLWGIYLELKKLVGNMFININYLINKIKNAILLKKKYIYFLYIKYIIKILFILKNEGYIYNFFIINNKIHYKRQIKIYIKYLNKKPAINKIKLISKSSRRIYVKYKNIPIIKNNYGISVLSTSKGILVNKKAIFYKIGGEYLFYIY</sequence>
<name>A0AAU7QS48_9FLAO</name>
<feature type="transmembrane region" description="Helical" evidence="8">
    <location>
        <begin position="12"/>
        <end position="35"/>
    </location>
</feature>
<keyword evidence="8" id="KW-0472">Membrane</keyword>
<evidence type="ECO:0000256" key="6">
    <source>
        <dbReference type="ARBA" id="ARBA00046740"/>
    </source>
</evidence>
<dbReference type="PROSITE" id="PS00053">
    <property type="entry name" value="RIBOSOMAL_S8"/>
    <property type="match status" value="1"/>
</dbReference>
<dbReference type="Gene3D" id="3.30.1490.10">
    <property type="match status" value="1"/>
</dbReference>
<evidence type="ECO:0000256" key="8">
    <source>
        <dbReference type="SAM" id="Phobius"/>
    </source>
</evidence>
<dbReference type="InterPro" id="IPR000630">
    <property type="entry name" value="Ribosomal_uS8"/>
</dbReference>